<keyword evidence="1" id="KW-0472">Membrane</keyword>
<dbReference type="AlphaFoldDB" id="A0A4R6E7I6"/>
<dbReference type="EMBL" id="SNVX01000014">
    <property type="protein sequence ID" value="TDN53901.1"/>
    <property type="molecule type" value="Genomic_DNA"/>
</dbReference>
<comment type="caution">
    <text evidence="3">The sequence shown here is derived from an EMBL/GenBank/DDBJ whole genome shotgun (WGS) entry which is preliminary data.</text>
</comment>
<keyword evidence="2" id="KW-0732">Signal</keyword>
<dbReference type="PANTHER" id="PTHR40940">
    <property type="entry name" value="PROTEIN BATD-RELATED"/>
    <property type="match status" value="1"/>
</dbReference>
<feature type="signal peptide" evidence="2">
    <location>
        <begin position="1"/>
        <end position="17"/>
    </location>
</feature>
<proteinExistence type="predicted"/>
<keyword evidence="1" id="KW-0812">Transmembrane</keyword>
<dbReference type="RefSeq" id="WP_125355240.1">
    <property type="nucleotide sequence ID" value="NZ_CP054058.1"/>
</dbReference>
<reference evidence="3 4" key="1">
    <citation type="submission" date="2019-03" db="EMBL/GenBank/DDBJ databases">
        <title>Genomic analyses of the natural microbiome of Caenorhabditis elegans.</title>
        <authorList>
            <person name="Samuel B."/>
        </authorList>
    </citation>
    <scope>NUCLEOTIDE SEQUENCE [LARGE SCALE GENOMIC DNA]</scope>
    <source>
        <strain evidence="3 4">BIGb0156</strain>
    </source>
</reference>
<dbReference type="InterPro" id="IPR025738">
    <property type="entry name" value="BatD"/>
</dbReference>
<keyword evidence="4" id="KW-1185">Reference proteome</keyword>
<dbReference type="Proteomes" id="UP000295530">
    <property type="component" value="Unassembled WGS sequence"/>
</dbReference>
<evidence type="ECO:0000313" key="3">
    <source>
        <dbReference type="EMBL" id="TDN53901.1"/>
    </source>
</evidence>
<evidence type="ECO:0000256" key="1">
    <source>
        <dbReference type="SAM" id="Phobius"/>
    </source>
</evidence>
<gene>
    <name evidence="3" type="ORF">EC847_1142</name>
</gene>
<protein>
    <submittedName>
        <fullName evidence="3">Oxygen tolerance protein BatD</fullName>
    </submittedName>
</protein>
<keyword evidence="1" id="KW-1133">Transmembrane helix</keyword>
<accession>A0A4R6E7I6</accession>
<evidence type="ECO:0000256" key="2">
    <source>
        <dbReference type="SAM" id="SignalP"/>
    </source>
</evidence>
<feature type="transmembrane region" description="Helical" evidence="1">
    <location>
        <begin position="284"/>
        <end position="303"/>
    </location>
</feature>
<evidence type="ECO:0000313" key="4">
    <source>
        <dbReference type="Proteomes" id="UP000295530"/>
    </source>
</evidence>
<dbReference type="PANTHER" id="PTHR40940:SF1">
    <property type="entry name" value="PROTEIN BATD"/>
    <property type="match status" value="1"/>
</dbReference>
<sequence length="338" mass="37955">MKRLLALLMVAMLPAHAAMDITREIVAPKSIVPGQPVTVAVTYWTDSWFNPPPSWPDFPVQYGVLLNTPLPNQLLSRQQNGVTWSGIRLERQLMAWDQSTLRLPAIDLTSTSAGQPPATVHLDAIELPVVWPKGVEQPDRFLPARGLTLTQTITQYHAGKDKTLRAGDAVERVVTVKAQNILPAQIPQILYAIPGDESQRLTPQNSFIKGGRDEIVGAMRVEKLRYMPTDSGTLTLPPIKLRWWDTEHQQWKLAELKGETLKVESARAAGKESALRGSTGDTPWHVVIGLLILLIIGASGWFARRQLRQSANWLQHRWQRFWQPVSLPELAPVERKKR</sequence>
<feature type="chain" id="PRO_5020208174" evidence="2">
    <location>
        <begin position="18"/>
        <end position="338"/>
    </location>
</feature>
<dbReference type="OrthoDB" id="5293418at2"/>
<organism evidence="3 4">
    <name type="scientific">Scandinavium goeteborgense</name>
    <dbReference type="NCBI Taxonomy" id="1851514"/>
    <lineage>
        <taxon>Bacteria</taxon>
        <taxon>Pseudomonadati</taxon>
        <taxon>Pseudomonadota</taxon>
        <taxon>Gammaproteobacteria</taxon>
        <taxon>Enterobacterales</taxon>
        <taxon>Enterobacteriaceae</taxon>
        <taxon>Scandinavium</taxon>
    </lineage>
</organism>
<name>A0A4R6E7I6_SCAGO</name>